<proteinExistence type="predicted"/>
<accession>A0A6G0TL91</accession>
<dbReference type="Proteomes" id="UP000475862">
    <property type="component" value="Unassembled WGS sequence"/>
</dbReference>
<organism evidence="1 2">
    <name type="scientific">Aphis glycines</name>
    <name type="common">Soybean aphid</name>
    <dbReference type="NCBI Taxonomy" id="307491"/>
    <lineage>
        <taxon>Eukaryota</taxon>
        <taxon>Metazoa</taxon>
        <taxon>Ecdysozoa</taxon>
        <taxon>Arthropoda</taxon>
        <taxon>Hexapoda</taxon>
        <taxon>Insecta</taxon>
        <taxon>Pterygota</taxon>
        <taxon>Neoptera</taxon>
        <taxon>Paraneoptera</taxon>
        <taxon>Hemiptera</taxon>
        <taxon>Sternorrhyncha</taxon>
        <taxon>Aphidomorpha</taxon>
        <taxon>Aphidoidea</taxon>
        <taxon>Aphididae</taxon>
        <taxon>Aphidini</taxon>
        <taxon>Aphis</taxon>
        <taxon>Aphis</taxon>
    </lineage>
</organism>
<comment type="caution">
    <text evidence="1">The sequence shown here is derived from an EMBL/GenBank/DDBJ whole genome shotgun (WGS) entry which is preliminary data.</text>
</comment>
<gene>
    <name evidence="1" type="ORF">AGLY_008234</name>
</gene>
<sequence>MECVEVTEFDSDTQNDEQTELLDVMVLKTCGQLVFDLLRRCRNNDEPSTDCDSCDTISSSIGTADNCASSNNSIKSIGETYLNVMMDRAFDIIYDAMSHDLEKAERHYQVPPKLQLYNELRSFVHYYKLHQINRYVFGDEPYRDWGLHTTDALTKVREWRLKFIDESKLPNGLMESYKIAIAKNKLHPFDVAMVAFAVFGFLLGYDSVTDYNILYMFRKIEDIYKPLTFQHVHNSVLRNIRFFLVDYASAEDKIFFESLAENADIIAMFNWIFDLIAEHPEAVDKFTVNLFSDVQSAVSLNYDVNGKKITPSYKIKLQIFYRWVTKEFFDLLSGKLRDRMSLLDHHIKQCLCCLSERSWLTLFENVYVYALKYFTSILNEYNCPEHVLRTFLDMWNDETLKDIIRFCVNKQIVDNAYLMNRDSSTDSNESLGSS</sequence>
<dbReference type="OrthoDB" id="6593964at2759"/>
<keyword evidence="2" id="KW-1185">Reference proteome</keyword>
<evidence type="ECO:0000313" key="2">
    <source>
        <dbReference type="Proteomes" id="UP000475862"/>
    </source>
</evidence>
<evidence type="ECO:0000313" key="1">
    <source>
        <dbReference type="EMBL" id="KAE9534942.1"/>
    </source>
</evidence>
<protein>
    <submittedName>
        <fullName evidence="1">Uncharacterized protein</fullName>
    </submittedName>
</protein>
<dbReference type="AlphaFoldDB" id="A0A6G0TL91"/>
<name>A0A6G0TL91_APHGL</name>
<reference evidence="1 2" key="1">
    <citation type="submission" date="2019-08" db="EMBL/GenBank/DDBJ databases">
        <title>The genome of the soybean aphid Biotype 1, its phylome, world population structure and adaptation to the North American continent.</title>
        <authorList>
            <person name="Giordano R."/>
            <person name="Donthu R.K."/>
            <person name="Hernandez A.G."/>
            <person name="Wright C.L."/>
            <person name="Zimin A.V."/>
        </authorList>
    </citation>
    <scope>NUCLEOTIDE SEQUENCE [LARGE SCALE GENOMIC DNA]</scope>
    <source>
        <tissue evidence="1">Whole aphids</tissue>
    </source>
</reference>
<dbReference type="EMBL" id="VYZN01000027">
    <property type="protein sequence ID" value="KAE9534942.1"/>
    <property type="molecule type" value="Genomic_DNA"/>
</dbReference>